<gene>
    <name evidence="6" type="ORF">BJY18_003266</name>
</gene>
<feature type="domain" description="HTH hxlR-type" evidence="5">
    <location>
        <begin position="11"/>
        <end position="108"/>
    </location>
</feature>
<dbReference type="Gene3D" id="1.10.10.10">
    <property type="entry name" value="Winged helix-like DNA-binding domain superfamily/Winged helix DNA-binding domain"/>
    <property type="match status" value="1"/>
</dbReference>
<accession>A0A840IT25</accession>
<evidence type="ECO:0000256" key="3">
    <source>
        <dbReference type="ARBA" id="ARBA00023163"/>
    </source>
</evidence>
<dbReference type="EMBL" id="JACHMG010000001">
    <property type="protein sequence ID" value="MBB4685781.1"/>
    <property type="molecule type" value="Genomic_DNA"/>
</dbReference>
<sequence length="171" mass="18709">MARTDYSDFACSVARSVEVMGQWWTPLILRDLYLGVDTFDELVADLGISRSLLTRRLNGLAEDGVIRRETYSDRGDRYRYLLEPAGHDLIPVLAALSAWGDRWHTPEGGPPLLFEHEGHECVPTVACSTCAQPVTTADLVPVPGPGSRPVRGTAVVASRPLGPTAEPRKSR</sequence>
<dbReference type="SUPFAM" id="SSF46785">
    <property type="entry name" value="Winged helix' DNA-binding domain"/>
    <property type="match status" value="1"/>
</dbReference>
<dbReference type="PROSITE" id="PS51118">
    <property type="entry name" value="HTH_HXLR"/>
    <property type="match status" value="1"/>
</dbReference>
<feature type="region of interest" description="Disordered" evidence="4">
    <location>
        <begin position="141"/>
        <end position="171"/>
    </location>
</feature>
<dbReference type="Pfam" id="PF01638">
    <property type="entry name" value="HxlR"/>
    <property type="match status" value="1"/>
</dbReference>
<dbReference type="InterPro" id="IPR036388">
    <property type="entry name" value="WH-like_DNA-bd_sf"/>
</dbReference>
<dbReference type="PANTHER" id="PTHR33204">
    <property type="entry name" value="TRANSCRIPTIONAL REGULATOR, MARR FAMILY"/>
    <property type="match status" value="1"/>
</dbReference>
<keyword evidence="3" id="KW-0804">Transcription</keyword>
<protein>
    <submittedName>
        <fullName evidence="6">DNA-binding HxlR family transcriptional regulator</fullName>
    </submittedName>
</protein>
<name>A0A840IT25_9PSEU</name>
<organism evidence="6 7">
    <name type="scientific">Amycolatopsis jiangsuensis</name>
    <dbReference type="NCBI Taxonomy" id="1181879"/>
    <lineage>
        <taxon>Bacteria</taxon>
        <taxon>Bacillati</taxon>
        <taxon>Actinomycetota</taxon>
        <taxon>Actinomycetes</taxon>
        <taxon>Pseudonocardiales</taxon>
        <taxon>Pseudonocardiaceae</taxon>
        <taxon>Amycolatopsis</taxon>
    </lineage>
</organism>
<comment type="caution">
    <text evidence="6">The sequence shown here is derived from an EMBL/GenBank/DDBJ whole genome shotgun (WGS) entry which is preliminary data.</text>
</comment>
<dbReference type="PANTHER" id="PTHR33204:SF18">
    <property type="entry name" value="TRANSCRIPTIONAL REGULATORY PROTEIN"/>
    <property type="match status" value="1"/>
</dbReference>
<evidence type="ECO:0000256" key="2">
    <source>
        <dbReference type="ARBA" id="ARBA00023125"/>
    </source>
</evidence>
<keyword evidence="7" id="KW-1185">Reference proteome</keyword>
<evidence type="ECO:0000313" key="6">
    <source>
        <dbReference type="EMBL" id="MBB4685781.1"/>
    </source>
</evidence>
<dbReference type="AlphaFoldDB" id="A0A840IT25"/>
<dbReference type="InterPro" id="IPR036390">
    <property type="entry name" value="WH_DNA-bd_sf"/>
</dbReference>
<dbReference type="Proteomes" id="UP000581769">
    <property type="component" value="Unassembled WGS sequence"/>
</dbReference>
<keyword evidence="2 6" id="KW-0238">DNA-binding</keyword>
<evidence type="ECO:0000313" key="7">
    <source>
        <dbReference type="Proteomes" id="UP000581769"/>
    </source>
</evidence>
<dbReference type="InterPro" id="IPR002577">
    <property type="entry name" value="HTH_HxlR"/>
</dbReference>
<evidence type="ECO:0000259" key="5">
    <source>
        <dbReference type="PROSITE" id="PS51118"/>
    </source>
</evidence>
<proteinExistence type="predicted"/>
<evidence type="ECO:0000256" key="4">
    <source>
        <dbReference type="SAM" id="MobiDB-lite"/>
    </source>
</evidence>
<dbReference type="GO" id="GO:0003677">
    <property type="term" value="F:DNA binding"/>
    <property type="evidence" value="ECO:0007669"/>
    <property type="project" value="UniProtKB-KW"/>
</dbReference>
<evidence type="ECO:0000256" key="1">
    <source>
        <dbReference type="ARBA" id="ARBA00023015"/>
    </source>
</evidence>
<dbReference type="RefSeq" id="WP_184780754.1">
    <property type="nucleotide sequence ID" value="NZ_JACHMG010000001.1"/>
</dbReference>
<keyword evidence="1" id="KW-0805">Transcription regulation</keyword>
<reference evidence="6 7" key="1">
    <citation type="submission" date="2020-08" db="EMBL/GenBank/DDBJ databases">
        <title>Sequencing the genomes of 1000 actinobacteria strains.</title>
        <authorList>
            <person name="Klenk H.-P."/>
        </authorList>
    </citation>
    <scope>NUCLEOTIDE SEQUENCE [LARGE SCALE GENOMIC DNA]</scope>
    <source>
        <strain evidence="6 7">DSM 45859</strain>
    </source>
</reference>